<evidence type="ECO:0000313" key="5">
    <source>
        <dbReference type="EMBL" id="MDE4907111.1"/>
    </source>
</evidence>
<evidence type="ECO:0000256" key="1">
    <source>
        <dbReference type="ARBA" id="ARBA00005030"/>
    </source>
</evidence>
<dbReference type="PROSITE" id="PS50890">
    <property type="entry name" value="PUA"/>
    <property type="match status" value="1"/>
</dbReference>
<dbReference type="Proteomes" id="UP001143747">
    <property type="component" value="Unassembled WGS sequence"/>
</dbReference>
<feature type="domain" description="PUA" evidence="4">
    <location>
        <begin position="476"/>
        <end position="543"/>
    </location>
</feature>
<dbReference type="GO" id="GO:0002099">
    <property type="term" value="P:tRNA wobble guanine modification"/>
    <property type="evidence" value="ECO:0007669"/>
    <property type="project" value="TreeGrafter"/>
</dbReference>
<dbReference type="GO" id="GO:0002948">
    <property type="term" value="F:archaeosine synthase activity"/>
    <property type="evidence" value="ECO:0007669"/>
    <property type="project" value="UniProtKB-EC"/>
</dbReference>
<keyword evidence="6" id="KW-1185">Reference proteome</keyword>
<keyword evidence="5" id="KW-0032">Aminotransferase</keyword>
<dbReference type="GO" id="GO:0005737">
    <property type="term" value="C:cytoplasm"/>
    <property type="evidence" value="ECO:0007669"/>
    <property type="project" value="TreeGrafter"/>
</dbReference>
<dbReference type="RefSeq" id="WP_274923776.1">
    <property type="nucleotide sequence ID" value="NZ_JAKELO010000002.1"/>
</dbReference>
<name>A0A9Q4KRH5_9EURY</name>
<dbReference type="PANTHER" id="PTHR46499:SF2">
    <property type="entry name" value="ARCHAEOSINE SYNTHASE"/>
    <property type="match status" value="1"/>
</dbReference>
<dbReference type="SUPFAM" id="SSF51713">
    <property type="entry name" value="tRNA-guanine transglycosylase"/>
    <property type="match status" value="1"/>
</dbReference>
<dbReference type="InterPro" id="IPR040777">
    <property type="entry name" value="DUF5591"/>
</dbReference>
<evidence type="ECO:0000259" key="4">
    <source>
        <dbReference type="SMART" id="SM00359"/>
    </source>
</evidence>
<dbReference type="PANTHER" id="PTHR46499">
    <property type="entry name" value="QUEUINE TRNA-RIBOSYLTRANSFERASE"/>
    <property type="match status" value="1"/>
</dbReference>
<dbReference type="InterPro" id="IPR004521">
    <property type="entry name" value="Uncharacterised_CHP00451"/>
</dbReference>
<reference evidence="5" key="1">
    <citation type="submission" date="2022-01" db="EMBL/GenBank/DDBJ databases">
        <title>Draft genome of Methanogenium marinum DSM 15558.</title>
        <authorList>
            <person name="Chen S.-C."/>
            <person name="You Y.-T."/>
        </authorList>
    </citation>
    <scope>NUCLEOTIDE SEQUENCE</scope>
    <source>
        <strain evidence="5">DSM 15558</strain>
    </source>
</reference>
<dbReference type="CDD" id="cd21149">
    <property type="entry name" value="PUA_archaeosine_TGT"/>
    <property type="match status" value="1"/>
</dbReference>
<dbReference type="Gene3D" id="3.40.50.10630">
    <property type="entry name" value="Uracil-DNA glycosylase-like"/>
    <property type="match status" value="1"/>
</dbReference>
<comment type="similarity">
    <text evidence="2">Belongs to the archaeosine synthase type 1 family.</text>
</comment>
<dbReference type="InterPro" id="IPR036974">
    <property type="entry name" value="PUA_sf"/>
</dbReference>
<dbReference type="InterPro" id="IPR002478">
    <property type="entry name" value="PUA"/>
</dbReference>
<dbReference type="InterPro" id="IPR050076">
    <property type="entry name" value="ArchSynthase1/Queuine_TRR"/>
</dbReference>
<comment type="pathway">
    <text evidence="1">tRNA modification; archaeosine-tRNA biosynthesis.</text>
</comment>
<keyword evidence="3" id="KW-0819">tRNA processing</keyword>
<sequence>MSLFERIIRDGPGRTGKYTSGEDVVETPGIVSPKEMFPDLFSHPFSNTPPEFPEKIRWPKPIQYTGILNAYVGEKPDGSPESAVIVPGCHTLFDNPRRFTELLIALKERFPMDTAWYAPASALPSNAAILIYCGFDLFDYRAVDLMTVRGMFCTPDGEYSYDDVRESGLCNCEGCKNGDLKLHNRNALDTEMATARWFIRSHVFREFIEKRVRNAAWQVAVMRLLDAAPAYCEPMVPIARSTPFSANTADSLKRAEVTRFVDRVIDRFIPTRTDTLVLLPCSARKPYSLSQSHRKFAYAIQNRAHELILTSPMGIVPRELEAIYPAGHYDIPVTGYWDREEREFIASSLARYFEKHQFGRIISHLDEKTHAIVEDAARRAGVEVESTCTNGRPTSPESLRYLEGSLKGVRKIWPDMVRGTLSWQFDVDLDTSRLTLKGRRGRRKVMKGNNQLFSVDETTGLLRPTMDGWKLLGDRYHVTIDDFIPQGDVLAPGIVDADPAIREGDEVFVTGPRAQGTGKAFMGAKEMLSSSRGVAVKLRKVKKG</sequence>
<dbReference type="NCBIfam" id="NF040592">
    <property type="entry name" value="tRNA_mod_ArcS"/>
    <property type="match status" value="1"/>
</dbReference>
<keyword evidence="5" id="KW-0808">Transferase</keyword>
<dbReference type="Gene3D" id="3.20.20.105">
    <property type="entry name" value="Queuine tRNA-ribosyltransferase-like"/>
    <property type="match status" value="1"/>
</dbReference>
<dbReference type="Pfam" id="PF01472">
    <property type="entry name" value="PUA"/>
    <property type="match status" value="1"/>
</dbReference>
<protein>
    <submittedName>
        <fullName evidence="5">Archaeosine synthase subunit alpha</fullName>
        <ecNumber evidence="5">2.6.1.97</ecNumber>
    </submittedName>
</protein>
<dbReference type="NCBIfam" id="TIGR00451">
    <property type="entry name" value="unchar_dom_2"/>
    <property type="match status" value="1"/>
</dbReference>
<evidence type="ECO:0000256" key="3">
    <source>
        <dbReference type="ARBA" id="ARBA00022694"/>
    </source>
</evidence>
<dbReference type="InterPro" id="IPR036895">
    <property type="entry name" value="Uracil-DNA_glycosylase-like_sf"/>
</dbReference>
<dbReference type="EMBL" id="JAKELO010000002">
    <property type="protein sequence ID" value="MDE4907111.1"/>
    <property type="molecule type" value="Genomic_DNA"/>
</dbReference>
<accession>A0A9Q4KRH5</accession>
<comment type="caution">
    <text evidence="5">The sequence shown here is derived from an EMBL/GenBank/DDBJ whole genome shotgun (WGS) entry which is preliminary data.</text>
</comment>
<dbReference type="Gene3D" id="2.30.130.10">
    <property type="entry name" value="PUA domain"/>
    <property type="match status" value="1"/>
</dbReference>
<dbReference type="GO" id="GO:0003723">
    <property type="term" value="F:RNA binding"/>
    <property type="evidence" value="ECO:0007669"/>
    <property type="project" value="InterPro"/>
</dbReference>
<dbReference type="InterPro" id="IPR036511">
    <property type="entry name" value="TGT-like_sf"/>
</dbReference>
<dbReference type="SUPFAM" id="SSF88697">
    <property type="entry name" value="PUA domain-like"/>
    <property type="match status" value="1"/>
</dbReference>
<gene>
    <name evidence="5" type="primary">arcS</name>
    <name evidence="5" type="ORF">L0665_00520</name>
</gene>
<dbReference type="GO" id="GO:0008483">
    <property type="term" value="F:transaminase activity"/>
    <property type="evidence" value="ECO:0007669"/>
    <property type="project" value="UniProtKB-KW"/>
</dbReference>
<dbReference type="InterPro" id="IPR015947">
    <property type="entry name" value="PUA-like_sf"/>
</dbReference>
<dbReference type="InterPro" id="IPR053418">
    <property type="entry name" value="Archaeosine_synthase_1"/>
</dbReference>
<dbReference type="AlphaFoldDB" id="A0A9Q4KRH5"/>
<evidence type="ECO:0000313" key="6">
    <source>
        <dbReference type="Proteomes" id="UP001143747"/>
    </source>
</evidence>
<dbReference type="SUPFAM" id="SSF52141">
    <property type="entry name" value="Uracil-DNA glycosylase-like"/>
    <property type="match status" value="1"/>
</dbReference>
<organism evidence="5 6">
    <name type="scientific">Methanogenium marinum</name>
    <dbReference type="NCBI Taxonomy" id="348610"/>
    <lineage>
        <taxon>Archaea</taxon>
        <taxon>Methanobacteriati</taxon>
        <taxon>Methanobacteriota</taxon>
        <taxon>Stenosarchaea group</taxon>
        <taxon>Methanomicrobia</taxon>
        <taxon>Methanomicrobiales</taxon>
        <taxon>Methanomicrobiaceae</taxon>
        <taxon>Methanogenium</taxon>
    </lineage>
</organism>
<proteinExistence type="inferred from homology"/>
<dbReference type="EC" id="2.6.1.97" evidence="5"/>
<dbReference type="SMART" id="SM00359">
    <property type="entry name" value="PUA"/>
    <property type="match status" value="1"/>
</dbReference>
<dbReference type="Pfam" id="PF17884">
    <property type="entry name" value="DUF5591"/>
    <property type="match status" value="1"/>
</dbReference>
<evidence type="ECO:0000256" key="2">
    <source>
        <dbReference type="ARBA" id="ARBA00008906"/>
    </source>
</evidence>